<dbReference type="AlphaFoldDB" id="A0A1G1V7N4"/>
<dbReference type="PROSITE" id="PS00092">
    <property type="entry name" value="N6_MTASE"/>
    <property type="match status" value="1"/>
</dbReference>
<dbReference type="InterPro" id="IPR000241">
    <property type="entry name" value="RlmKL-like_Mtase"/>
</dbReference>
<organism evidence="2 3">
    <name type="scientific">Candidatus Blackburnbacteria bacterium RIFCSPHIGHO2_02_FULL_44_20</name>
    <dbReference type="NCBI Taxonomy" id="1797516"/>
    <lineage>
        <taxon>Bacteria</taxon>
        <taxon>Candidatus Blackburniibacteriota</taxon>
    </lineage>
</organism>
<dbReference type="Pfam" id="PF01170">
    <property type="entry name" value="UPF0020"/>
    <property type="match status" value="2"/>
</dbReference>
<evidence type="ECO:0000259" key="1">
    <source>
        <dbReference type="Pfam" id="PF01170"/>
    </source>
</evidence>
<dbReference type="GO" id="GO:0016423">
    <property type="term" value="F:tRNA (guanine) methyltransferase activity"/>
    <property type="evidence" value="ECO:0007669"/>
    <property type="project" value="TreeGrafter"/>
</dbReference>
<sequence length="335" mass="38653">MARYFSTFIPGLGEVVQAELKRKLPDLKVELLVDGLVVYETEASIEEVSALRFLNNSFYVFHFFKKVEPNSLVGMMKFVYNSDFLKKMSVPRVKSRDRSFRVITSYQNKLRAVELNVLKNAEEKIAKATRLTLDRSKPDLEFWFLERSEGIGFFALRLTYDRRSEKDLERGELRPELCNLLCILSEPQEDDVFLDPFSGTGAILRERMQIAYSKLFVGEKDKDKFECLKTRFHKNDVEVFQADATKLPLGDDSVNKIVTDPPWGQAEEVEAETLYKGMFAEFSRVLRRGGVLVLLTSQKDIVEEFLKESSDFSLDARYDVLVSGRKAGVFKIRRI</sequence>
<proteinExistence type="predicted"/>
<reference evidence="2 3" key="1">
    <citation type="journal article" date="2016" name="Nat. Commun.">
        <title>Thousands of microbial genomes shed light on interconnected biogeochemical processes in an aquifer system.</title>
        <authorList>
            <person name="Anantharaman K."/>
            <person name="Brown C.T."/>
            <person name="Hug L.A."/>
            <person name="Sharon I."/>
            <person name="Castelle C.J."/>
            <person name="Probst A.J."/>
            <person name="Thomas B.C."/>
            <person name="Singh A."/>
            <person name="Wilkins M.J."/>
            <person name="Karaoz U."/>
            <person name="Brodie E.L."/>
            <person name="Williams K.H."/>
            <person name="Hubbard S.S."/>
            <person name="Banfield J.F."/>
        </authorList>
    </citation>
    <scope>NUCLEOTIDE SEQUENCE [LARGE SCALE GENOMIC DNA]</scope>
</reference>
<comment type="caution">
    <text evidence="2">The sequence shown here is derived from an EMBL/GenBank/DDBJ whole genome shotgun (WGS) entry which is preliminary data.</text>
</comment>
<dbReference type="SUPFAM" id="SSF53335">
    <property type="entry name" value="S-adenosyl-L-methionine-dependent methyltransferases"/>
    <property type="match status" value="1"/>
</dbReference>
<dbReference type="PANTHER" id="PTHR14911">
    <property type="entry name" value="THUMP DOMAIN-CONTAINING"/>
    <property type="match status" value="1"/>
</dbReference>
<feature type="domain" description="Ribosomal RNA large subunit methyltransferase K/L-like methyltransferase" evidence="1">
    <location>
        <begin position="166"/>
        <end position="211"/>
    </location>
</feature>
<dbReference type="Gene3D" id="3.40.50.150">
    <property type="entry name" value="Vaccinia Virus protein VP39"/>
    <property type="match status" value="1"/>
</dbReference>
<evidence type="ECO:0000313" key="2">
    <source>
        <dbReference type="EMBL" id="OGY11353.1"/>
    </source>
</evidence>
<dbReference type="GO" id="GO:0003676">
    <property type="term" value="F:nucleic acid binding"/>
    <property type="evidence" value="ECO:0007669"/>
    <property type="project" value="InterPro"/>
</dbReference>
<gene>
    <name evidence="2" type="ORF">A3D26_02500</name>
</gene>
<feature type="domain" description="Ribosomal RNA large subunit methyltransferase K/L-like methyltransferase" evidence="1">
    <location>
        <begin position="235"/>
        <end position="310"/>
    </location>
</feature>
<dbReference type="Proteomes" id="UP000178319">
    <property type="component" value="Unassembled WGS sequence"/>
</dbReference>
<name>A0A1G1V7N4_9BACT</name>
<dbReference type="InterPro" id="IPR029063">
    <property type="entry name" value="SAM-dependent_MTases_sf"/>
</dbReference>
<evidence type="ECO:0000313" key="3">
    <source>
        <dbReference type="Proteomes" id="UP000178319"/>
    </source>
</evidence>
<dbReference type="GO" id="GO:0030488">
    <property type="term" value="P:tRNA methylation"/>
    <property type="evidence" value="ECO:0007669"/>
    <property type="project" value="TreeGrafter"/>
</dbReference>
<dbReference type="EMBL" id="MHBZ01000019">
    <property type="protein sequence ID" value="OGY11353.1"/>
    <property type="molecule type" value="Genomic_DNA"/>
</dbReference>
<dbReference type="InterPro" id="IPR002052">
    <property type="entry name" value="DNA_methylase_N6_adenine_CS"/>
</dbReference>
<protein>
    <recommendedName>
        <fullName evidence="1">Ribosomal RNA large subunit methyltransferase K/L-like methyltransferase domain-containing protein</fullName>
    </recommendedName>
</protein>
<dbReference type="PANTHER" id="PTHR14911:SF13">
    <property type="entry name" value="TRNA (GUANINE(6)-N2)-METHYLTRANSFERASE THUMP3"/>
    <property type="match status" value="1"/>
</dbReference>
<accession>A0A1G1V7N4</accession>
<dbReference type="CDD" id="cd02440">
    <property type="entry name" value="AdoMet_MTases"/>
    <property type="match status" value="1"/>
</dbReference>